<name>A0ABY7QSP9_9FLAO</name>
<dbReference type="EMBL" id="CP115859">
    <property type="protein sequence ID" value="WBV61853.1"/>
    <property type="molecule type" value="Genomic_DNA"/>
</dbReference>
<keyword evidence="1" id="KW-0732">Signal</keyword>
<accession>A0ABY7QSP9</accession>
<feature type="chain" id="PRO_5046251190" evidence="1">
    <location>
        <begin position="19"/>
        <end position="182"/>
    </location>
</feature>
<dbReference type="RefSeq" id="WP_271150113.1">
    <property type="nucleotide sequence ID" value="NZ_CP115859.1"/>
</dbReference>
<keyword evidence="3" id="KW-1185">Reference proteome</keyword>
<evidence type="ECO:0000256" key="1">
    <source>
        <dbReference type="SAM" id="SignalP"/>
    </source>
</evidence>
<dbReference type="Proteomes" id="UP001210978">
    <property type="component" value="Chromosome"/>
</dbReference>
<feature type="signal peptide" evidence="1">
    <location>
        <begin position="1"/>
        <end position="18"/>
    </location>
</feature>
<organism evidence="2 3">
    <name type="scientific">Chryseobacterium camelliae</name>
    <dbReference type="NCBI Taxonomy" id="1265445"/>
    <lineage>
        <taxon>Bacteria</taxon>
        <taxon>Pseudomonadati</taxon>
        <taxon>Bacteroidota</taxon>
        <taxon>Flavobacteriia</taxon>
        <taxon>Flavobacteriales</taxon>
        <taxon>Weeksellaceae</taxon>
        <taxon>Chryseobacterium group</taxon>
        <taxon>Chryseobacterium</taxon>
    </lineage>
</organism>
<proteinExistence type="predicted"/>
<sequence length="182" mass="18980">MKKLIISTLILFSVQAFSQVIIGDGAGTATNKTSVLLEFANSNNKGIVLPYVKTVPAASATNQGAILLDVSTATAARIKYSNGTSWIDLSGRDGDVTAALADQPTTAEDTAAKMVIGTVTSSTPDGVLVLESTTKAMVLPIVTDVNNIPSPSPGMMVYVNKADAKRLAVYNGSIWAFWAPES</sequence>
<protein>
    <submittedName>
        <fullName evidence="2">Uncharacterized protein</fullName>
    </submittedName>
</protein>
<evidence type="ECO:0000313" key="3">
    <source>
        <dbReference type="Proteomes" id="UP001210978"/>
    </source>
</evidence>
<reference evidence="2 3" key="1">
    <citation type="submission" date="2023-01" db="EMBL/GenBank/DDBJ databases">
        <title>Complete genome of Chryseobacterium camelliae VAN22-5A.</title>
        <authorList>
            <person name="Zong G."/>
            <person name="Cao G."/>
        </authorList>
    </citation>
    <scope>NUCLEOTIDE SEQUENCE [LARGE SCALE GENOMIC DNA]</scope>
    <source>
        <strain evidence="2 3">VAN22-5A</strain>
    </source>
</reference>
<gene>
    <name evidence="2" type="ORF">PFY12_06940</name>
</gene>
<evidence type="ECO:0000313" key="2">
    <source>
        <dbReference type="EMBL" id="WBV61853.1"/>
    </source>
</evidence>